<organism evidence="1">
    <name type="scientific">human gut metagenome</name>
    <dbReference type="NCBI Taxonomy" id="408170"/>
    <lineage>
        <taxon>unclassified sequences</taxon>
        <taxon>metagenomes</taxon>
        <taxon>organismal metagenomes</taxon>
    </lineage>
</organism>
<gene>
    <name evidence="1" type="ORF">LEA_16504</name>
</gene>
<comment type="caution">
    <text evidence="1">The sequence shown here is derived from an EMBL/GenBank/DDBJ whole genome shotgun (WGS) entry which is preliminary data.</text>
</comment>
<dbReference type="AlphaFoldDB" id="K1RXC8"/>
<name>K1RXC8_9ZZZZ</name>
<sequence length="121" mass="13352">MARVETAGPERIQGYSVILGDDNACYEKHLLLIPCGETEGQGVWSMQLMPAYRQELEENLPDQKNVALGGFCVLREGEQLPAGNYTIAVLVVNRVSKLKLWNTTGKYLTVELPAAKDKTDA</sequence>
<proteinExistence type="predicted"/>
<accession>K1RXC8</accession>
<evidence type="ECO:0000313" key="1">
    <source>
        <dbReference type="EMBL" id="EKC53187.1"/>
    </source>
</evidence>
<reference evidence="1" key="1">
    <citation type="journal article" date="2013" name="Environ. Microbiol.">
        <title>Microbiota from the distal guts of lean and obese adolescents exhibit partial functional redundancy besides clear differences in community structure.</title>
        <authorList>
            <person name="Ferrer M."/>
            <person name="Ruiz A."/>
            <person name="Lanza F."/>
            <person name="Haange S.B."/>
            <person name="Oberbach A."/>
            <person name="Till H."/>
            <person name="Bargiela R."/>
            <person name="Campoy C."/>
            <person name="Segura M.T."/>
            <person name="Richter M."/>
            <person name="von Bergen M."/>
            <person name="Seifert J."/>
            <person name="Suarez A."/>
        </authorList>
    </citation>
    <scope>NUCLEOTIDE SEQUENCE</scope>
</reference>
<dbReference type="EMBL" id="AJWY01011281">
    <property type="protein sequence ID" value="EKC53187.1"/>
    <property type="molecule type" value="Genomic_DNA"/>
</dbReference>
<feature type="non-terminal residue" evidence="1">
    <location>
        <position position="121"/>
    </location>
</feature>
<protein>
    <submittedName>
        <fullName evidence="1">Uncharacterized protein</fullName>
    </submittedName>
</protein>